<gene>
    <name evidence="2" type="ORF">A6E74_11410</name>
    <name evidence="1" type="ORF">ETH01_12490</name>
</gene>
<protein>
    <submittedName>
        <fullName evidence="2">Uncharacterized protein</fullName>
    </submittedName>
</protein>
<reference evidence="1 4" key="2">
    <citation type="submission" date="2019-07" db="EMBL/GenBank/DDBJ databases">
        <title>Whole genome shotgun sequence of Enterococcus thailandicus NBRC 101867.</title>
        <authorList>
            <person name="Hosoyama A."/>
            <person name="Uohara A."/>
            <person name="Ohji S."/>
            <person name="Ichikawa N."/>
        </authorList>
    </citation>
    <scope>NUCLEOTIDE SEQUENCE [LARGE SCALE GENOMIC DNA]</scope>
    <source>
        <strain evidence="1 4">NBRC 101867</strain>
    </source>
</reference>
<evidence type="ECO:0000313" key="4">
    <source>
        <dbReference type="Proteomes" id="UP000321361"/>
    </source>
</evidence>
<name>A0A179EU32_ENTTH</name>
<dbReference type="EMBL" id="LWMN01000002">
    <property type="protein sequence ID" value="OAQ56736.1"/>
    <property type="molecule type" value="Genomic_DNA"/>
</dbReference>
<accession>A0A179EU32</accession>
<dbReference type="KEGG" id="eth:CK496_01785"/>
<comment type="caution">
    <text evidence="2">The sequence shown here is derived from an EMBL/GenBank/DDBJ whole genome shotgun (WGS) entry which is preliminary data.</text>
</comment>
<organism evidence="2 3">
    <name type="scientific">Enterococcus thailandicus</name>
    <dbReference type="NCBI Taxonomy" id="417368"/>
    <lineage>
        <taxon>Bacteria</taxon>
        <taxon>Bacillati</taxon>
        <taxon>Bacillota</taxon>
        <taxon>Bacilli</taxon>
        <taxon>Lactobacillales</taxon>
        <taxon>Enterococcaceae</taxon>
        <taxon>Enterococcus</taxon>
    </lineage>
</organism>
<sequence length="162" mass="19203">MKTEDVQREQLREKMLELHAQLKSLNELYYDDDNEKVAIEYPKNSEGRQLEQVHNEMFRHLMKVKKEMDYYSLPITDTGVLQYDASKERFIFKSVRKNIVLNAGMDLEILVEDYFTEQKHWVRTRLEYLPKAAGGTHSTGWFISEDKDLELEGALARLRITE</sequence>
<dbReference type="Gene3D" id="2.40.10.390">
    <property type="match status" value="1"/>
</dbReference>
<evidence type="ECO:0000313" key="1">
    <source>
        <dbReference type="EMBL" id="GEK36962.1"/>
    </source>
</evidence>
<dbReference type="Proteomes" id="UP000321361">
    <property type="component" value="Unassembled WGS sequence"/>
</dbReference>
<dbReference type="Proteomes" id="UP000078516">
    <property type="component" value="Unassembled WGS sequence"/>
</dbReference>
<reference evidence="2 3" key="1">
    <citation type="submission" date="2016-04" db="EMBL/GenBank/DDBJ databases">
        <title>Draft genome of an Enterococcus thailandicus strain isolated from bovine feces.</title>
        <authorList>
            <person name="Beukers A.G."/>
            <person name="Zaheer R."/>
            <person name="Goji N."/>
            <person name="Cook S.R."/>
            <person name="Amoako K."/>
            <person name="Chaves A.V."/>
            <person name="Ward M.P."/>
            <person name="Mcallister T.A."/>
        </authorList>
    </citation>
    <scope>NUCLEOTIDE SEQUENCE [LARGE SCALE GENOMIC DNA]</scope>
    <source>
        <strain evidence="2 3">F0711D 46</strain>
    </source>
</reference>
<dbReference type="EMBL" id="BJUG01000005">
    <property type="protein sequence ID" value="GEK36962.1"/>
    <property type="molecule type" value="Genomic_DNA"/>
</dbReference>
<evidence type="ECO:0000313" key="2">
    <source>
        <dbReference type="EMBL" id="OAQ56736.1"/>
    </source>
</evidence>
<keyword evidence="3" id="KW-1185">Reference proteome</keyword>
<dbReference type="GeneID" id="77486366"/>
<evidence type="ECO:0000313" key="3">
    <source>
        <dbReference type="Proteomes" id="UP000078516"/>
    </source>
</evidence>
<dbReference type="AlphaFoldDB" id="A0A179EU32"/>
<dbReference type="RefSeq" id="WP_067481398.1">
    <property type="nucleotide sequence ID" value="NZ_BJUG01000005.1"/>
</dbReference>
<proteinExistence type="predicted"/>
<dbReference type="OrthoDB" id="2185675at2"/>